<keyword evidence="3 6" id="KW-0479">Metal-binding</keyword>
<dbReference type="EMBL" id="CADCTL010000261">
    <property type="protein sequence ID" value="CAA9278715.1"/>
    <property type="molecule type" value="Genomic_DNA"/>
</dbReference>
<dbReference type="HAMAP" id="MF_00265">
    <property type="entry name" value="VapC_Nob1"/>
    <property type="match status" value="1"/>
</dbReference>
<dbReference type="SUPFAM" id="SSF88723">
    <property type="entry name" value="PIN domain-like"/>
    <property type="match status" value="1"/>
</dbReference>
<dbReference type="PANTHER" id="PTHR35901">
    <property type="entry name" value="RIBONUCLEASE VAPC3"/>
    <property type="match status" value="1"/>
</dbReference>
<dbReference type="GO" id="GO:0016787">
    <property type="term" value="F:hydrolase activity"/>
    <property type="evidence" value="ECO:0007669"/>
    <property type="project" value="UniProtKB-KW"/>
</dbReference>
<dbReference type="GO" id="GO:0090729">
    <property type="term" value="F:toxin activity"/>
    <property type="evidence" value="ECO:0007669"/>
    <property type="project" value="UniProtKB-KW"/>
</dbReference>
<evidence type="ECO:0000256" key="1">
    <source>
        <dbReference type="ARBA" id="ARBA00022649"/>
    </source>
</evidence>
<keyword evidence="2 6" id="KW-0540">Nuclease</keyword>
<dbReference type="InterPro" id="IPR029060">
    <property type="entry name" value="PIN-like_dom_sf"/>
</dbReference>
<evidence type="ECO:0000256" key="6">
    <source>
        <dbReference type="HAMAP-Rule" id="MF_00265"/>
    </source>
</evidence>
<dbReference type="AlphaFoldDB" id="A0A6J4JIY9"/>
<dbReference type="InterPro" id="IPR022907">
    <property type="entry name" value="VapC_family"/>
</dbReference>
<dbReference type="CDD" id="cd09873">
    <property type="entry name" value="PIN_Pae0151-like"/>
    <property type="match status" value="1"/>
</dbReference>
<feature type="binding site" evidence="6">
    <location>
        <position position="7"/>
    </location>
    <ligand>
        <name>Mg(2+)</name>
        <dbReference type="ChEBI" id="CHEBI:18420"/>
    </ligand>
</feature>
<dbReference type="Gene3D" id="3.40.50.1010">
    <property type="entry name" value="5'-nuclease"/>
    <property type="match status" value="1"/>
</dbReference>
<keyword evidence="5 6" id="KW-0460">Magnesium</keyword>
<dbReference type="InterPro" id="IPR051619">
    <property type="entry name" value="TypeII_TA_RNase_PINc/VapC"/>
</dbReference>
<protein>
    <recommendedName>
        <fullName evidence="6">Ribonuclease VapC</fullName>
        <shortName evidence="6">RNase VapC</shortName>
        <ecNumber evidence="6">3.1.-.-</ecNumber>
    </recommendedName>
    <alternativeName>
        <fullName evidence="6">Toxin VapC</fullName>
    </alternativeName>
</protein>
<name>A0A6J4JIY9_9PROT</name>
<dbReference type="PANTHER" id="PTHR35901:SF1">
    <property type="entry name" value="EXONUCLEASE VAPC9"/>
    <property type="match status" value="1"/>
</dbReference>
<evidence type="ECO:0000256" key="3">
    <source>
        <dbReference type="ARBA" id="ARBA00022723"/>
    </source>
</evidence>
<gene>
    <name evidence="6" type="primary">vapC</name>
    <name evidence="8" type="ORF">AVDCRST_MAG04-3590</name>
</gene>
<keyword evidence="4 6" id="KW-0378">Hydrolase</keyword>
<proteinExistence type="inferred from homology"/>
<comment type="similarity">
    <text evidence="6">Belongs to the PINc/VapC protein family.</text>
</comment>
<dbReference type="InterPro" id="IPR044153">
    <property type="entry name" value="PIN_Pae0151-like"/>
</dbReference>
<feature type="binding site" evidence="6">
    <location>
        <position position="104"/>
    </location>
    <ligand>
        <name>Mg(2+)</name>
        <dbReference type="ChEBI" id="CHEBI:18420"/>
    </ligand>
</feature>
<dbReference type="Pfam" id="PF01850">
    <property type="entry name" value="PIN"/>
    <property type="match status" value="1"/>
</dbReference>
<organism evidence="8">
    <name type="scientific">uncultured Acetobacteraceae bacterium</name>
    <dbReference type="NCBI Taxonomy" id="169975"/>
    <lineage>
        <taxon>Bacteria</taxon>
        <taxon>Pseudomonadati</taxon>
        <taxon>Pseudomonadota</taxon>
        <taxon>Alphaproteobacteria</taxon>
        <taxon>Acetobacterales</taxon>
        <taxon>Acetobacteraceae</taxon>
        <taxon>environmental samples</taxon>
    </lineage>
</organism>
<keyword evidence="6" id="KW-0800">Toxin</keyword>
<dbReference type="GO" id="GO:0000287">
    <property type="term" value="F:magnesium ion binding"/>
    <property type="evidence" value="ECO:0007669"/>
    <property type="project" value="UniProtKB-UniRule"/>
</dbReference>
<comment type="cofactor">
    <cofactor evidence="6">
        <name>Mg(2+)</name>
        <dbReference type="ChEBI" id="CHEBI:18420"/>
    </cofactor>
</comment>
<comment type="function">
    <text evidence="6">Toxic component of a toxin-antitoxin (TA) system. An RNase.</text>
</comment>
<dbReference type="GO" id="GO:0004540">
    <property type="term" value="F:RNA nuclease activity"/>
    <property type="evidence" value="ECO:0007669"/>
    <property type="project" value="InterPro"/>
</dbReference>
<evidence type="ECO:0000259" key="7">
    <source>
        <dbReference type="Pfam" id="PF01850"/>
    </source>
</evidence>
<evidence type="ECO:0000313" key="8">
    <source>
        <dbReference type="EMBL" id="CAA9278715.1"/>
    </source>
</evidence>
<evidence type="ECO:0000256" key="2">
    <source>
        <dbReference type="ARBA" id="ARBA00022722"/>
    </source>
</evidence>
<sequence>MPAFVLDASVALAWMLPDEAHAAEARRLIEAVVEEGAVVPGHWRLEVGNGVLMAERRRRVPQGTMAAMLGRLAALPIALDPETAARAWDAAPTLARRHGLSLYDAAYLELAVREGLALASFDASLRRAAMAEQVPVAGE</sequence>
<keyword evidence="1 6" id="KW-1277">Toxin-antitoxin system</keyword>
<feature type="domain" description="PIN" evidence="7">
    <location>
        <begin position="5"/>
        <end position="129"/>
    </location>
</feature>
<evidence type="ECO:0000256" key="5">
    <source>
        <dbReference type="ARBA" id="ARBA00022842"/>
    </source>
</evidence>
<reference evidence="8" key="1">
    <citation type="submission" date="2020-02" db="EMBL/GenBank/DDBJ databases">
        <authorList>
            <person name="Meier V. D."/>
        </authorList>
    </citation>
    <scope>NUCLEOTIDE SEQUENCE</scope>
    <source>
        <strain evidence="8">AVDCRST_MAG04</strain>
    </source>
</reference>
<dbReference type="EC" id="3.1.-.-" evidence="6"/>
<dbReference type="InterPro" id="IPR002716">
    <property type="entry name" value="PIN_dom"/>
</dbReference>
<evidence type="ECO:0000256" key="4">
    <source>
        <dbReference type="ARBA" id="ARBA00022801"/>
    </source>
</evidence>
<accession>A0A6J4JIY9</accession>